<evidence type="ECO:0000313" key="1">
    <source>
        <dbReference type="EMBL" id="MBE9577197.1"/>
    </source>
</evidence>
<keyword evidence="2" id="KW-1185">Reference proteome</keyword>
<gene>
    <name evidence="1" type="ORF">IM755_10790</name>
</gene>
<dbReference type="Proteomes" id="UP000656274">
    <property type="component" value="Unassembled WGS sequence"/>
</dbReference>
<evidence type="ECO:0008006" key="3">
    <source>
        <dbReference type="Google" id="ProtNLM"/>
    </source>
</evidence>
<reference evidence="1 2" key="1">
    <citation type="submission" date="2020-10" db="EMBL/GenBank/DDBJ databases">
        <title>The genome sequence of Flavobacterium aquaticum 1Y8A.</title>
        <authorList>
            <person name="Liu Y."/>
        </authorList>
    </citation>
    <scope>NUCLEOTIDE SEQUENCE [LARGE SCALE GENOMIC DNA]</scope>
    <source>
        <strain evidence="1 2">1Y8A</strain>
    </source>
</reference>
<accession>A0ABR9WU76</accession>
<sequence length="162" mass="18822">MKIIILLLSILSFINCNKSDSEKSEKWIKNSKGEIYIAILETYSWEGATPTFLTKKEVEEVNKILPKAVEKMNIDIKKMFHDTPTEWPNLIVSLNNYKRQYFPYINKKTKQKEVFVSCFCRVDNDKWKTEGFNVLGGGNCYFYGTINLSTGDFNNFMTNAPM</sequence>
<dbReference type="RefSeq" id="WP_194096681.1">
    <property type="nucleotide sequence ID" value="NZ_JADFTZ010000005.1"/>
</dbReference>
<comment type="caution">
    <text evidence="1">The sequence shown here is derived from an EMBL/GenBank/DDBJ whole genome shotgun (WGS) entry which is preliminary data.</text>
</comment>
<protein>
    <recommendedName>
        <fullName evidence="3">Lipoprotein</fullName>
    </recommendedName>
</protein>
<proteinExistence type="predicted"/>
<dbReference type="EMBL" id="JADFTZ010000005">
    <property type="protein sequence ID" value="MBE9577197.1"/>
    <property type="molecule type" value="Genomic_DNA"/>
</dbReference>
<evidence type="ECO:0000313" key="2">
    <source>
        <dbReference type="Proteomes" id="UP000656274"/>
    </source>
</evidence>
<name>A0ABR9WU76_9FLAO</name>
<organism evidence="1 2">
    <name type="scientific">Flavobacterium proteolyticum</name>
    <dbReference type="NCBI Taxonomy" id="2911683"/>
    <lineage>
        <taxon>Bacteria</taxon>
        <taxon>Pseudomonadati</taxon>
        <taxon>Bacteroidota</taxon>
        <taxon>Flavobacteriia</taxon>
        <taxon>Flavobacteriales</taxon>
        <taxon>Flavobacteriaceae</taxon>
        <taxon>Flavobacterium</taxon>
    </lineage>
</organism>